<dbReference type="InterPro" id="IPR052681">
    <property type="entry name" value="CRISPR-Cas7/Cst2/DevR"/>
</dbReference>
<dbReference type="STRING" id="453591.Igni_1140"/>
<gene>
    <name evidence="3" type="ordered locus">Igni_1140</name>
</gene>
<dbReference type="NCBIfam" id="TIGR02583">
    <property type="entry name" value="DevR_archaea"/>
    <property type="match status" value="1"/>
</dbReference>
<evidence type="ECO:0000256" key="1">
    <source>
        <dbReference type="ARBA" id="ARBA00023118"/>
    </source>
</evidence>
<dbReference type="KEGG" id="iho:Igni_1140"/>
<dbReference type="OrthoDB" id="97643at2157"/>
<dbReference type="AlphaFoldDB" id="A8ABL5"/>
<evidence type="ECO:0000256" key="2">
    <source>
        <dbReference type="ARBA" id="ARBA00025626"/>
    </source>
</evidence>
<keyword evidence="4" id="KW-1185">Reference proteome</keyword>
<dbReference type="InterPro" id="IPR002764">
    <property type="entry name" value="Cas7/Cst2/DevR_sub_I-a/Apern"/>
</dbReference>
<dbReference type="GeneID" id="5562189"/>
<keyword evidence="1" id="KW-0051">Antiviral defense</keyword>
<sequence>MFVGLSVSGRILLNAEALNMAESVGNVTRHRKAPVVLKTNQGFRVVYVPAISGESLAHAYQSHLADVAKEMGLPVCKCCEQKVFIKSNDSKMATQCGHSIDVKAKNVSQIDIERKIVEECVVEDVGGFLFTDKAVKRTSRFRVGYMLPTLDSLREGAFGSEPEIHVRFAGAQQEEGQILYYVEVGSALYNFNFSLDVSEIGKLSSENADLGKAPGELPAEERLRRAEAAVVALKRFLGTMLFGAKRTRFNPVWDVYSLQAVVTTLPFEATPGNDKDYVKDTVERLCSLGVKAWVFYFDKEDKKDKEDKEGVEELKGCDAVSVEKVGSYLEAVSKAGEKALELLKGAK</sequence>
<reference evidence="3 4" key="1">
    <citation type="journal article" date="2008" name="Genome Biol.">
        <title>A genomic analysis of the archaeal system Ignicoccus hospitalis-Nanoarchaeum equitans.</title>
        <authorList>
            <person name="Podar M."/>
            <person name="Anderson I."/>
            <person name="Makarova K.S."/>
            <person name="Elkins J.G."/>
            <person name="Ivanova N."/>
            <person name="Wall M.A."/>
            <person name="Lykidis A."/>
            <person name="Mavromatis K."/>
            <person name="Sun H."/>
            <person name="Hudson M.E."/>
            <person name="Chen W."/>
            <person name="Deciu C."/>
            <person name="Hutchison D."/>
            <person name="Eads J.R."/>
            <person name="Anderson A."/>
            <person name="Fernandes F."/>
            <person name="Szeto E."/>
            <person name="Lapidus A."/>
            <person name="Kyrpides N.C."/>
            <person name="Saier M.H.Jr."/>
            <person name="Richardson P.M."/>
            <person name="Rachel R."/>
            <person name="Huber H."/>
            <person name="Eisen J.A."/>
            <person name="Koonin E.V."/>
            <person name="Keller M."/>
            <person name="Stetter K.O."/>
        </authorList>
    </citation>
    <scope>NUCLEOTIDE SEQUENCE [LARGE SCALE GENOMIC DNA]</scope>
    <source>
        <strain evidence="4">KIN4/I / DSM 18386 / JCM 14125</strain>
    </source>
</reference>
<dbReference type="HOGENOM" id="CLU_054331_0_0_2"/>
<dbReference type="Pfam" id="PF01905">
    <property type="entry name" value="DevR"/>
    <property type="match status" value="1"/>
</dbReference>
<organism evidence="3 4">
    <name type="scientific">Ignicoccus hospitalis (strain KIN4/I / DSM 18386 / JCM 14125)</name>
    <dbReference type="NCBI Taxonomy" id="453591"/>
    <lineage>
        <taxon>Archaea</taxon>
        <taxon>Thermoproteota</taxon>
        <taxon>Thermoprotei</taxon>
        <taxon>Desulfurococcales</taxon>
        <taxon>Desulfurococcaceae</taxon>
        <taxon>Ignicoccus</taxon>
    </lineage>
</organism>
<protein>
    <submittedName>
        <fullName evidence="3">CRISPR-associated autoregulator, DevR family</fullName>
    </submittedName>
</protein>
<dbReference type="GO" id="GO:0051607">
    <property type="term" value="P:defense response to virus"/>
    <property type="evidence" value="ECO:0007669"/>
    <property type="project" value="UniProtKB-KW"/>
</dbReference>
<proteinExistence type="predicted"/>
<dbReference type="EMBL" id="CP000816">
    <property type="protein sequence ID" value="ABU82317.1"/>
    <property type="molecule type" value="Genomic_DNA"/>
</dbReference>
<accession>A8ABL5</accession>
<evidence type="ECO:0000313" key="4">
    <source>
        <dbReference type="Proteomes" id="UP000000262"/>
    </source>
</evidence>
<dbReference type="PANTHER" id="PTHR37459">
    <property type="match status" value="1"/>
</dbReference>
<dbReference type="NCBIfam" id="TIGR01875">
    <property type="entry name" value="cas_MJ0381"/>
    <property type="match status" value="1"/>
</dbReference>
<name>A8ABL5_IGNH4</name>
<comment type="function">
    <text evidence="2">CRISPR (clustered regularly interspaced short palindromic repeat) is an adaptive immune system that provides protection against mobile genetic elements (viruses, transposable elements and conjugative plasmids). CRISPR clusters contain spacers, sequences complementary to antecedent mobile elements, and target invading nucleic acids. CRISPR clusters are transcribed and processed into CRISPR RNA (crRNA).</text>
</comment>
<dbReference type="InterPro" id="IPR010154">
    <property type="entry name" value="CRISPR-assoc_Cas7/Cst2/DevR"/>
</dbReference>
<dbReference type="Proteomes" id="UP000000262">
    <property type="component" value="Chromosome"/>
</dbReference>
<dbReference type="eggNOG" id="arCOG03617">
    <property type="taxonomic scope" value="Archaea"/>
</dbReference>
<dbReference type="PhylomeDB" id="A8ABL5"/>
<dbReference type="RefSeq" id="WP_012123281.1">
    <property type="nucleotide sequence ID" value="NC_009776.1"/>
</dbReference>
<dbReference type="PANTHER" id="PTHR37459:SF1">
    <property type="entry name" value="CRISPR-ASSOCIATED PROTEIN CAS7_CST2_DEVR"/>
    <property type="match status" value="1"/>
</dbReference>
<evidence type="ECO:0000313" key="3">
    <source>
        <dbReference type="EMBL" id="ABU82317.1"/>
    </source>
</evidence>